<name>A0AAP0L216_9MAGN</name>
<sequence>MDVQRQMCNGEVGGEATRSNGSKEDADSANGAKARWTNKGSDGQASLQDGDAVAGTTPGSNMGDQQDATSADSSDSEEPPTRTTNSGGRANLQTLAAEQVRR</sequence>
<organism evidence="2 3">
    <name type="scientific">Stephania yunnanensis</name>
    <dbReference type="NCBI Taxonomy" id="152371"/>
    <lineage>
        <taxon>Eukaryota</taxon>
        <taxon>Viridiplantae</taxon>
        <taxon>Streptophyta</taxon>
        <taxon>Embryophyta</taxon>
        <taxon>Tracheophyta</taxon>
        <taxon>Spermatophyta</taxon>
        <taxon>Magnoliopsida</taxon>
        <taxon>Ranunculales</taxon>
        <taxon>Menispermaceae</taxon>
        <taxon>Menispermoideae</taxon>
        <taxon>Cissampelideae</taxon>
        <taxon>Stephania</taxon>
    </lineage>
</organism>
<dbReference type="Proteomes" id="UP001420932">
    <property type="component" value="Unassembled WGS sequence"/>
</dbReference>
<dbReference type="EMBL" id="JBBNAF010000002">
    <property type="protein sequence ID" value="KAK9163018.1"/>
    <property type="molecule type" value="Genomic_DNA"/>
</dbReference>
<keyword evidence="3" id="KW-1185">Reference proteome</keyword>
<accession>A0AAP0L216</accession>
<feature type="compositionally biased region" description="Low complexity" evidence="1">
    <location>
        <begin position="64"/>
        <end position="73"/>
    </location>
</feature>
<gene>
    <name evidence="2" type="ORF">Syun_003920</name>
</gene>
<protein>
    <submittedName>
        <fullName evidence="2">Uncharacterized protein</fullName>
    </submittedName>
</protein>
<evidence type="ECO:0000313" key="2">
    <source>
        <dbReference type="EMBL" id="KAK9163018.1"/>
    </source>
</evidence>
<comment type="caution">
    <text evidence="2">The sequence shown here is derived from an EMBL/GenBank/DDBJ whole genome shotgun (WGS) entry which is preliminary data.</text>
</comment>
<reference evidence="2 3" key="1">
    <citation type="submission" date="2024-01" db="EMBL/GenBank/DDBJ databases">
        <title>Genome assemblies of Stephania.</title>
        <authorList>
            <person name="Yang L."/>
        </authorList>
    </citation>
    <scope>NUCLEOTIDE SEQUENCE [LARGE SCALE GENOMIC DNA]</scope>
    <source>
        <strain evidence="2">YNDBR</strain>
        <tissue evidence="2">Leaf</tissue>
    </source>
</reference>
<evidence type="ECO:0000313" key="3">
    <source>
        <dbReference type="Proteomes" id="UP001420932"/>
    </source>
</evidence>
<feature type="compositionally biased region" description="Polar residues" evidence="1">
    <location>
        <begin position="82"/>
        <end position="96"/>
    </location>
</feature>
<feature type="compositionally biased region" description="Polar residues" evidence="1">
    <location>
        <begin position="38"/>
        <end position="47"/>
    </location>
</feature>
<feature type="region of interest" description="Disordered" evidence="1">
    <location>
        <begin position="1"/>
        <end position="102"/>
    </location>
</feature>
<dbReference type="AlphaFoldDB" id="A0AAP0L216"/>
<evidence type="ECO:0000256" key="1">
    <source>
        <dbReference type="SAM" id="MobiDB-lite"/>
    </source>
</evidence>
<proteinExistence type="predicted"/>